<dbReference type="Proteomes" id="UP001057841">
    <property type="component" value="Segment"/>
</dbReference>
<keyword evidence="2" id="KW-0378">Hydrolase</keyword>
<organism evidence="2 3">
    <name type="scientific">Escherichia phage NTNC80A</name>
    <dbReference type="NCBI Taxonomy" id="2970325"/>
    <lineage>
        <taxon>Viruses</taxon>
        <taxon>Duplodnaviria</taxon>
        <taxon>Heunggongvirae</taxon>
        <taxon>Uroviricota</taxon>
        <taxon>Caudoviricetes</taxon>
        <taxon>Autographivirales</taxon>
        <taxon>Autosignataviridae</taxon>
        <taxon>Molineuxvirinae</taxon>
        <taxon>Rodentiumvirus</taxon>
        <taxon>Rodentiumvirus NTNC80A</taxon>
    </lineage>
</organism>
<dbReference type="SUPFAM" id="SSF54060">
    <property type="entry name" value="His-Me finger endonucleases"/>
    <property type="match status" value="1"/>
</dbReference>
<proteinExistence type="predicted"/>
<evidence type="ECO:0000313" key="2">
    <source>
        <dbReference type="EMBL" id="UVD33069.1"/>
    </source>
</evidence>
<dbReference type="GO" id="GO:0004519">
    <property type="term" value="F:endonuclease activity"/>
    <property type="evidence" value="ECO:0007669"/>
    <property type="project" value="UniProtKB-KW"/>
</dbReference>
<feature type="domain" description="HNH nuclease" evidence="1">
    <location>
        <begin position="46"/>
        <end position="86"/>
    </location>
</feature>
<accession>A0A976XN64</accession>
<dbReference type="Gene3D" id="3.90.75.20">
    <property type="match status" value="1"/>
</dbReference>
<dbReference type="Pfam" id="PF13392">
    <property type="entry name" value="HNH_3"/>
    <property type="match status" value="1"/>
</dbReference>
<evidence type="ECO:0000313" key="3">
    <source>
        <dbReference type="Proteomes" id="UP001057841"/>
    </source>
</evidence>
<keyword evidence="2" id="KW-0540">Nuclease</keyword>
<evidence type="ECO:0000259" key="1">
    <source>
        <dbReference type="Pfam" id="PF13392"/>
    </source>
</evidence>
<reference evidence="2" key="1">
    <citation type="submission" date="2022-07" db="EMBL/GenBank/DDBJ databases">
        <authorList>
            <person name="Chaudhary N."/>
        </authorList>
    </citation>
    <scope>NUCLEOTIDE SEQUENCE</scope>
</reference>
<protein>
    <submittedName>
        <fullName evidence="2">Homing endonuclease</fullName>
    </submittedName>
</protein>
<name>A0A976XN64_9CAUD</name>
<sequence>MANRKEMEIVKLDNGCLVQTSHKLNPDGYFRKRIWHEGRLQHMMYHRYMWIQKHGEIPKGYEVDHKCKNRACFNVDHLQLLKSSEHRTKDNTGRHGDKKQAAYLIWKQHCGAITGAALAELVGVSFSATCKWIRGWRTNEHQ</sequence>
<keyword evidence="3" id="KW-1185">Reference proteome</keyword>
<keyword evidence="2" id="KW-0255">Endonuclease</keyword>
<dbReference type="InterPro" id="IPR044925">
    <property type="entry name" value="His-Me_finger_sf"/>
</dbReference>
<dbReference type="EMBL" id="OP018999">
    <property type="protein sequence ID" value="UVD33069.1"/>
    <property type="molecule type" value="Genomic_DNA"/>
</dbReference>
<dbReference type="InterPro" id="IPR003615">
    <property type="entry name" value="HNH_nuc"/>
</dbReference>